<feature type="transmembrane region" description="Helical" evidence="1">
    <location>
        <begin position="49"/>
        <end position="66"/>
    </location>
</feature>
<accession>A0A086A3W1</accession>
<keyword evidence="3" id="KW-1185">Reference proteome</keyword>
<evidence type="ECO:0000313" key="3">
    <source>
        <dbReference type="Proteomes" id="UP000028705"/>
    </source>
</evidence>
<keyword evidence="1" id="KW-1133">Transmembrane helix</keyword>
<keyword evidence="1" id="KW-0812">Transmembrane</keyword>
<gene>
    <name evidence="2" type="ORF">IW15_16670</name>
</gene>
<feature type="transmembrane region" description="Helical" evidence="1">
    <location>
        <begin position="12"/>
        <end position="29"/>
    </location>
</feature>
<evidence type="ECO:0000256" key="1">
    <source>
        <dbReference type="SAM" id="Phobius"/>
    </source>
</evidence>
<comment type="caution">
    <text evidence="2">The sequence shown here is derived from an EMBL/GenBank/DDBJ whole genome shotgun (WGS) entry which is preliminary data.</text>
</comment>
<proteinExistence type="predicted"/>
<keyword evidence="1" id="KW-0472">Membrane</keyword>
<protein>
    <submittedName>
        <fullName evidence="2">Membrane protein</fullName>
    </submittedName>
</protein>
<dbReference type="PANTHER" id="PTHR36974:SF1">
    <property type="entry name" value="DOXX FAMILY MEMBRANE PROTEIN"/>
    <property type="match status" value="1"/>
</dbReference>
<reference evidence="2 3" key="1">
    <citation type="submission" date="2014-07" db="EMBL/GenBank/DDBJ databases">
        <title>Genome of Chryseobacterium soli DSM 19298.</title>
        <authorList>
            <person name="Stropko S.J."/>
            <person name="Pipes S.E."/>
            <person name="Newman J."/>
        </authorList>
    </citation>
    <scope>NUCLEOTIDE SEQUENCE [LARGE SCALE GENOMIC DNA]</scope>
    <source>
        <strain evidence="2 3">DSM 19298</strain>
    </source>
</reference>
<dbReference type="eggNOG" id="COG4270">
    <property type="taxonomic scope" value="Bacteria"/>
</dbReference>
<dbReference type="Proteomes" id="UP000028705">
    <property type="component" value="Unassembled WGS sequence"/>
</dbReference>
<dbReference type="STRING" id="445961.IW15_16670"/>
<organism evidence="2 3">
    <name type="scientific">Chryseobacterium soli</name>
    <dbReference type="NCBI Taxonomy" id="445961"/>
    <lineage>
        <taxon>Bacteria</taxon>
        <taxon>Pseudomonadati</taxon>
        <taxon>Bacteroidota</taxon>
        <taxon>Flavobacteriia</taxon>
        <taxon>Flavobacteriales</taxon>
        <taxon>Weeksellaceae</taxon>
        <taxon>Chryseobacterium group</taxon>
        <taxon>Chryseobacterium</taxon>
    </lineage>
</organism>
<dbReference type="PANTHER" id="PTHR36974">
    <property type="entry name" value="MEMBRANE PROTEIN-RELATED"/>
    <property type="match status" value="1"/>
</dbReference>
<dbReference type="EMBL" id="JPRH01000007">
    <property type="protein sequence ID" value="KFF11375.1"/>
    <property type="molecule type" value="Genomic_DNA"/>
</dbReference>
<dbReference type="RefSeq" id="WP_034713408.1">
    <property type="nucleotide sequence ID" value="NZ_JAODPJ010000001.1"/>
</dbReference>
<dbReference type="AlphaFoldDB" id="A0A086A3W1"/>
<name>A0A086A3W1_9FLAO</name>
<evidence type="ECO:0000313" key="2">
    <source>
        <dbReference type="EMBL" id="KFF11375.1"/>
    </source>
</evidence>
<dbReference type="OrthoDB" id="9788974at2"/>
<sequence length="130" mass="14254">MDTQLIKKIGRYALGGFLISAGIGHLTFARKEFKAQVPEWVPLEKDDTVFYSGIAEIALGTALIGASEKQQDIVGKVAGTFFAAVFPGNIAQYKDRKDGFGLDTDNKRLLRLFFQPVLIAWALGSTKTDK</sequence>